<dbReference type="Pfam" id="PF00478">
    <property type="entry name" value="IMPDH"/>
    <property type="match status" value="1"/>
</dbReference>
<dbReference type="InterPro" id="IPR005990">
    <property type="entry name" value="IMP_DH"/>
</dbReference>
<reference evidence="3 4" key="2">
    <citation type="submission" date="2018-11" db="EMBL/GenBank/DDBJ databases">
        <authorList>
            <consortium name="Pathogen Informatics"/>
        </authorList>
    </citation>
    <scope>NUCLEOTIDE SEQUENCE [LARGE SCALE GENOMIC DNA]</scope>
</reference>
<comment type="similarity">
    <text evidence="1">Belongs to the IMPDH/GMPR family.</text>
</comment>
<evidence type="ECO:0000313" key="5">
    <source>
        <dbReference type="WBParaSite" id="TTAC_0000444301-mRNA-1"/>
    </source>
</evidence>
<dbReference type="InterPro" id="IPR001093">
    <property type="entry name" value="IMP_DH_GMPRt"/>
</dbReference>
<dbReference type="PANTHER" id="PTHR11911:SF111">
    <property type="entry name" value="INOSINE-5'-MONOPHOSPHATE DEHYDROGENASE"/>
    <property type="match status" value="1"/>
</dbReference>
<dbReference type="GO" id="GO:0005737">
    <property type="term" value="C:cytoplasm"/>
    <property type="evidence" value="ECO:0007669"/>
    <property type="project" value="TreeGrafter"/>
</dbReference>
<dbReference type="GO" id="GO:0006183">
    <property type="term" value="P:GTP biosynthetic process"/>
    <property type="evidence" value="ECO:0007669"/>
    <property type="project" value="TreeGrafter"/>
</dbReference>
<evidence type="ECO:0000256" key="1">
    <source>
        <dbReference type="ARBA" id="ARBA00005502"/>
    </source>
</evidence>
<dbReference type="SUPFAM" id="SSF51412">
    <property type="entry name" value="Inosine monophosphate dehydrogenase (IMPDH)"/>
    <property type="match status" value="1"/>
</dbReference>
<dbReference type="AlphaFoldDB" id="A0A0R3WUK3"/>
<dbReference type="GO" id="GO:0003938">
    <property type="term" value="F:IMP dehydrogenase activity"/>
    <property type="evidence" value="ECO:0007669"/>
    <property type="project" value="InterPro"/>
</dbReference>
<evidence type="ECO:0000313" key="4">
    <source>
        <dbReference type="Proteomes" id="UP000274429"/>
    </source>
</evidence>
<feature type="domain" description="IMP dehydrogenase/GMP reductase" evidence="2">
    <location>
        <begin position="1"/>
        <end position="91"/>
    </location>
</feature>
<name>A0A0R3WUK3_HYDTA</name>
<dbReference type="Gene3D" id="3.20.20.70">
    <property type="entry name" value="Aldolase class I"/>
    <property type="match status" value="1"/>
</dbReference>
<evidence type="ECO:0000313" key="3">
    <source>
        <dbReference type="EMBL" id="VDM24917.1"/>
    </source>
</evidence>
<dbReference type="STRING" id="6205.A0A0R3WUK3"/>
<accession>A0A0R3WUK3</accession>
<keyword evidence="4" id="KW-1185">Reference proteome</keyword>
<organism evidence="5">
    <name type="scientific">Hydatigena taeniaeformis</name>
    <name type="common">Feline tapeworm</name>
    <name type="synonym">Taenia taeniaeformis</name>
    <dbReference type="NCBI Taxonomy" id="6205"/>
    <lineage>
        <taxon>Eukaryota</taxon>
        <taxon>Metazoa</taxon>
        <taxon>Spiralia</taxon>
        <taxon>Lophotrochozoa</taxon>
        <taxon>Platyhelminthes</taxon>
        <taxon>Cestoda</taxon>
        <taxon>Eucestoda</taxon>
        <taxon>Cyclophyllidea</taxon>
        <taxon>Taeniidae</taxon>
        <taxon>Hydatigera</taxon>
    </lineage>
</organism>
<gene>
    <name evidence="3" type="ORF">TTAC_LOCUS4428</name>
</gene>
<sequence>MGSIDAMSSNQSSQNRYFLEGDSIKVAQGVSGAIMDRGSIHQLVPYLAVGLQHGMQQIGARSLRILREKMISGELRFERRSPSAQIEGSVHGLHSYVTLLFSSFYVS</sequence>
<dbReference type="Proteomes" id="UP000274429">
    <property type="component" value="Unassembled WGS sequence"/>
</dbReference>
<dbReference type="OrthoDB" id="416622at2759"/>
<dbReference type="PANTHER" id="PTHR11911">
    <property type="entry name" value="INOSINE-5-MONOPHOSPHATE DEHYDROGENASE RELATED"/>
    <property type="match status" value="1"/>
</dbReference>
<proteinExistence type="inferred from homology"/>
<dbReference type="WBParaSite" id="TTAC_0000444301-mRNA-1">
    <property type="protein sequence ID" value="TTAC_0000444301-mRNA-1"/>
    <property type="gene ID" value="TTAC_0000444301"/>
</dbReference>
<dbReference type="InterPro" id="IPR013785">
    <property type="entry name" value="Aldolase_TIM"/>
</dbReference>
<reference evidence="5" key="1">
    <citation type="submission" date="2017-02" db="UniProtKB">
        <authorList>
            <consortium name="WormBaseParasite"/>
        </authorList>
    </citation>
    <scope>IDENTIFICATION</scope>
</reference>
<protein>
    <submittedName>
        <fullName evidence="5">IMPDH domain-containing protein</fullName>
    </submittedName>
</protein>
<evidence type="ECO:0000259" key="2">
    <source>
        <dbReference type="Pfam" id="PF00478"/>
    </source>
</evidence>
<dbReference type="EMBL" id="UYWX01004395">
    <property type="protein sequence ID" value="VDM24917.1"/>
    <property type="molecule type" value="Genomic_DNA"/>
</dbReference>